<accession>A0A432PU59</accession>
<dbReference type="InterPro" id="IPR001547">
    <property type="entry name" value="Glyco_hydro_5"/>
</dbReference>
<dbReference type="InterPro" id="IPR018087">
    <property type="entry name" value="Glyco_hydro_5_CS"/>
</dbReference>
<dbReference type="RefSeq" id="WP_126919288.1">
    <property type="nucleotide sequence ID" value="NZ_ML133686.1"/>
</dbReference>
<evidence type="ECO:0000313" key="7">
    <source>
        <dbReference type="Proteomes" id="UP000278823"/>
    </source>
</evidence>
<dbReference type="GO" id="GO:0004553">
    <property type="term" value="F:hydrolase activity, hydrolyzing O-glycosyl compounds"/>
    <property type="evidence" value="ECO:0007669"/>
    <property type="project" value="InterPro"/>
</dbReference>
<comment type="caution">
    <text evidence="6">The sequence shown here is derived from an EMBL/GenBank/DDBJ whole genome shotgun (WGS) entry which is preliminary data.</text>
</comment>
<dbReference type="EMBL" id="RJTH01000001">
    <property type="protein sequence ID" value="RUM27637.1"/>
    <property type="molecule type" value="Genomic_DNA"/>
</dbReference>
<feature type="chain" id="PRO_5019400524" evidence="4">
    <location>
        <begin position="24"/>
        <end position="351"/>
    </location>
</feature>
<dbReference type="Proteomes" id="UP000278823">
    <property type="component" value="Unassembled WGS sequence"/>
</dbReference>
<gene>
    <name evidence="6" type="ORF">EFQ99_03690</name>
</gene>
<dbReference type="Pfam" id="PF00150">
    <property type="entry name" value="Cellulase"/>
    <property type="match status" value="1"/>
</dbReference>
<dbReference type="PANTHER" id="PTHR34142:SF1">
    <property type="entry name" value="GLYCOSIDE HYDROLASE FAMILY 5 DOMAIN-CONTAINING PROTEIN"/>
    <property type="match status" value="1"/>
</dbReference>
<evidence type="ECO:0000256" key="4">
    <source>
        <dbReference type="SAM" id="SignalP"/>
    </source>
</evidence>
<dbReference type="AlphaFoldDB" id="A0A432PU59"/>
<dbReference type="PROSITE" id="PS00659">
    <property type="entry name" value="GLYCOSYL_HYDROL_F5"/>
    <property type="match status" value="1"/>
</dbReference>
<keyword evidence="7" id="KW-1185">Reference proteome</keyword>
<organism evidence="6 7">
    <name type="scientific">Rhizobium vallis</name>
    <dbReference type="NCBI Taxonomy" id="634290"/>
    <lineage>
        <taxon>Bacteria</taxon>
        <taxon>Pseudomonadati</taxon>
        <taxon>Pseudomonadota</taxon>
        <taxon>Alphaproteobacteria</taxon>
        <taxon>Hyphomicrobiales</taxon>
        <taxon>Rhizobiaceae</taxon>
        <taxon>Rhizobium/Agrobacterium group</taxon>
        <taxon>Rhizobium</taxon>
    </lineage>
</organism>
<keyword evidence="1 3" id="KW-0378">Hydrolase</keyword>
<evidence type="ECO:0000256" key="2">
    <source>
        <dbReference type="ARBA" id="ARBA00023295"/>
    </source>
</evidence>
<evidence type="ECO:0000256" key="1">
    <source>
        <dbReference type="ARBA" id="ARBA00022801"/>
    </source>
</evidence>
<keyword evidence="4" id="KW-0732">Signal</keyword>
<evidence type="ECO:0000259" key="5">
    <source>
        <dbReference type="Pfam" id="PF00150"/>
    </source>
</evidence>
<feature type="domain" description="Glycoside hydrolase family 5" evidence="5">
    <location>
        <begin position="40"/>
        <end position="304"/>
    </location>
</feature>
<name>A0A432PU59_9HYPH</name>
<dbReference type="OrthoDB" id="6769681at2"/>
<reference evidence="7" key="1">
    <citation type="submission" date="2018-11" db="EMBL/GenBank/DDBJ databases">
        <title>Rhizobium chutanense sp. nov., isolated from root nodules of Phaseolus vulgaris in China.</title>
        <authorList>
            <person name="Huo Y."/>
        </authorList>
    </citation>
    <scope>NUCLEOTIDE SEQUENCE [LARGE SCALE GENOMIC DNA]</scope>
    <source>
        <strain evidence="7">CCBAU 65647</strain>
    </source>
</reference>
<dbReference type="GO" id="GO:0009251">
    <property type="term" value="P:glucan catabolic process"/>
    <property type="evidence" value="ECO:0007669"/>
    <property type="project" value="TreeGrafter"/>
</dbReference>
<evidence type="ECO:0000313" key="6">
    <source>
        <dbReference type="EMBL" id="RUM27637.1"/>
    </source>
</evidence>
<keyword evidence="2 3" id="KW-0326">Glycosidase</keyword>
<dbReference type="PANTHER" id="PTHR34142">
    <property type="entry name" value="ENDO-BETA-1,4-GLUCANASE A"/>
    <property type="match status" value="1"/>
</dbReference>
<proteinExistence type="inferred from homology"/>
<dbReference type="SUPFAM" id="SSF51445">
    <property type="entry name" value="(Trans)glycosidases"/>
    <property type="match status" value="1"/>
</dbReference>
<sequence>MRTTRHLMALLLAAALAPSSALAAGAPCYRGVNLSGGEYGERGGTYGTNYTYPSEETIRYFAKKGMTIIRLPFRWERLQPALGGRLDDDELKRLKDTVGLIRKHGMAVLLDPHNFGYYDKTQLGTAPATNAAFADFWARLAVEFANQHGVLFGLMNEPHDIKATTWLNAANAAIRSIRAVGARNLILVPGTAWSGAASWEKDVIGGANGTVMLGVRDPLDFYAFEVHQYLDADSSGTHPTCEGADAAVEAIAGVTAWLKRNHKRGFLGEFGASADKDCMDGLTKIYATMSGNSDVWLGWSYWAAGEWWPADEPFNVQPRDGAERPQMRLLTEAAKAKADASACTAVKPMGN</sequence>
<comment type="similarity">
    <text evidence="3">Belongs to the glycosyl hydrolase 5 (cellulase A) family.</text>
</comment>
<feature type="signal peptide" evidence="4">
    <location>
        <begin position="1"/>
        <end position="23"/>
    </location>
</feature>
<evidence type="ECO:0000256" key="3">
    <source>
        <dbReference type="RuleBase" id="RU361153"/>
    </source>
</evidence>
<dbReference type="Gene3D" id="3.20.20.80">
    <property type="entry name" value="Glycosidases"/>
    <property type="match status" value="1"/>
</dbReference>
<protein>
    <submittedName>
        <fullName evidence="6">Glycoside hydrolase family 5 protein</fullName>
    </submittedName>
</protein>
<dbReference type="InterPro" id="IPR017853">
    <property type="entry name" value="GH"/>
</dbReference>